<evidence type="ECO:0000313" key="13">
    <source>
        <dbReference type="WormBase" id="Bm6319b"/>
    </source>
</evidence>
<reference evidence="9 11" key="1">
    <citation type="journal article" date="2007" name="Science">
        <title>Draft genome of the filarial nematode parasite Brugia malayi.</title>
        <authorList>
            <person name="Ghedin E."/>
            <person name="Wang S."/>
            <person name="Spiro D."/>
            <person name="Caler E."/>
            <person name="Zhao Q."/>
            <person name="Crabtree J."/>
            <person name="Allen J.E."/>
            <person name="Delcher A.L."/>
            <person name="Guiliano D.B."/>
            <person name="Miranda-Saavedra D."/>
            <person name="Angiuoli S.V."/>
            <person name="Creasy T."/>
            <person name="Amedeo P."/>
            <person name="Haas B."/>
            <person name="El-Sayed N.M."/>
            <person name="Wortman J.R."/>
            <person name="Feldblyum T."/>
            <person name="Tallon L."/>
            <person name="Schatz M."/>
            <person name="Shumway M."/>
            <person name="Koo H."/>
            <person name="Salzberg S.L."/>
            <person name="Schobel S."/>
            <person name="Pertea M."/>
            <person name="Pop M."/>
            <person name="White O."/>
            <person name="Barton G.J."/>
            <person name="Carlow C.K."/>
            <person name="Crawford M.J."/>
            <person name="Daub J."/>
            <person name="Dimmic M.W."/>
            <person name="Estes C.F."/>
            <person name="Foster J.M."/>
            <person name="Ganatra M."/>
            <person name="Gregory W.F."/>
            <person name="Johnson N.M."/>
            <person name="Jin J."/>
            <person name="Komuniecki R."/>
            <person name="Korf I."/>
            <person name="Kumar S."/>
            <person name="Laney S."/>
            <person name="Li B.W."/>
            <person name="Li W."/>
            <person name="Lindblom T.H."/>
            <person name="Lustigman S."/>
            <person name="Ma D."/>
            <person name="Maina C.V."/>
            <person name="Martin D.M."/>
            <person name="McCarter J.P."/>
            <person name="McReynolds L."/>
            <person name="Mitreva M."/>
            <person name="Nutman T.B."/>
            <person name="Parkinson J."/>
            <person name="Peregrin-Alvarez J.M."/>
            <person name="Poole C."/>
            <person name="Ren Q."/>
            <person name="Saunders L."/>
            <person name="Sluder A.E."/>
            <person name="Smith K."/>
            <person name="Stanke M."/>
            <person name="Unnasch T.R."/>
            <person name="Ware J."/>
            <person name="Wei A.D."/>
            <person name="Weil G."/>
            <person name="Williams D.J."/>
            <person name="Zhang Y."/>
            <person name="Williams S.A."/>
            <person name="Fraser-Liggett C."/>
            <person name="Slatko B."/>
            <person name="Blaxter M.L."/>
            <person name="Scott A.L."/>
        </authorList>
    </citation>
    <scope>NUCLEOTIDE SEQUENCE</scope>
    <source>
        <strain evidence="9 11">FR3</strain>
    </source>
</reference>
<feature type="short sequence motif" description="FFD box" evidence="2">
    <location>
        <begin position="300"/>
        <end position="316"/>
    </location>
</feature>
<dbReference type="PANTHER" id="PTHR13586">
    <property type="entry name" value="SCD6 PROTEIN-RELATED"/>
    <property type="match status" value="1"/>
</dbReference>
<feature type="compositionally biased region" description="Low complexity" evidence="4">
    <location>
        <begin position="183"/>
        <end position="199"/>
    </location>
</feature>
<evidence type="ECO:0000256" key="1">
    <source>
        <dbReference type="ARBA" id="ARBA00010415"/>
    </source>
</evidence>
<dbReference type="PROSITE" id="PS51512">
    <property type="entry name" value="DFDF"/>
    <property type="match status" value="1"/>
</dbReference>
<dbReference type="CDD" id="cd01736">
    <property type="entry name" value="LSm14_N"/>
    <property type="match status" value="1"/>
</dbReference>
<evidence type="ECO:0000259" key="8">
    <source>
        <dbReference type="PROSITE" id="PS52002"/>
    </source>
</evidence>
<protein>
    <submittedName>
        <fullName evidence="10 12">BC040823 protein, putative</fullName>
    </submittedName>
    <submittedName>
        <fullName evidence="9">BMA-CAR-1, isoform b</fullName>
    </submittedName>
</protein>
<dbReference type="SMART" id="SM01271">
    <property type="entry name" value="LSM14"/>
    <property type="match status" value="1"/>
</dbReference>
<dbReference type="WormBase" id="Bm6319b">
    <property type="protein sequence ID" value="BM27116"/>
    <property type="gene ID" value="WBGene00226580"/>
    <property type="gene designation" value="Bma-car-1"/>
</dbReference>
<feature type="domain" description="FFD box profile" evidence="6">
    <location>
        <begin position="300"/>
        <end position="316"/>
    </location>
</feature>
<dbReference type="SMART" id="SM01199">
    <property type="entry name" value="FDF"/>
    <property type="match status" value="1"/>
</dbReference>
<dbReference type="PROSITE" id="PS51513">
    <property type="entry name" value="FFD"/>
    <property type="match status" value="1"/>
</dbReference>
<dbReference type="EMBL" id="LN857009">
    <property type="protein sequence ID" value="CDP99419.1"/>
    <property type="molecule type" value="Genomic_DNA"/>
</dbReference>
<sequence length="408" mass="44996">MAQQTPYIGSRISLISKLDIRYEGILYTVDTNESTIALAKVRSFGTEDRPTPNPVAARDDIYEYIIFKATDIKDLIVCETPKPVPQLASGLAYDPAILSISSGRTIPMHPSVPGVPMGSNIISAGSANLNVFEASRSGTPNRISPAEDPAHSRAPGAGRNQRTGSLPSAVQPTTGQQNYPNVGGTYQGSYGRGGQQNNYRESRGGFFTRGGSVNYQRGGGGHRGGVGGKPQSKEKLKFESDYDFEKANEQFQETLNHISLDLKKTKLEDGSKKSGTGSDAGSDVIEEEVTENGQEEQEKRYYDKSSSFFDRISCEALEKQEGKPRTDWRKERETNQETFGHSAVRSLTYRRPRGFMSGRGGRSGHMNSAYRYSSGYNYGNQQRSSYGNFHNNYNRRNNYRSNASYSGQ</sequence>
<feature type="domain" description="Sm" evidence="8">
    <location>
        <begin position="1"/>
        <end position="81"/>
    </location>
</feature>
<feature type="region of interest" description="Disordered" evidence="4">
    <location>
        <begin position="383"/>
        <end position="408"/>
    </location>
</feature>
<dbReference type="GO" id="GO:0034063">
    <property type="term" value="P:stress granule assembly"/>
    <property type="evidence" value="ECO:0007669"/>
    <property type="project" value="TreeGrafter"/>
</dbReference>
<evidence type="ECO:0000313" key="11">
    <source>
        <dbReference type="Proteomes" id="UP000006672"/>
    </source>
</evidence>
<feature type="domain" description="DFDF" evidence="5">
    <location>
        <begin position="230"/>
        <end position="266"/>
    </location>
</feature>
<dbReference type="RefSeq" id="XP_042938708.1">
    <property type="nucleotide sequence ID" value="XM_043082774.1"/>
</dbReference>
<reference evidence="9" key="2">
    <citation type="submission" date="2012-12" db="EMBL/GenBank/DDBJ databases">
        <authorList>
            <person name="Gao Y.W."/>
            <person name="Fan S.T."/>
            <person name="Sun H.T."/>
            <person name="Wang Z."/>
            <person name="Gao X.L."/>
            <person name="Li Y.G."/>
            <person name="Wang T.C."/>
            <person name="Zhang K."/>
            <person name="Xu W.W."/>
            <person name="Yu Z.J."/>
            <person name="Xia X.Z."/>
        </authorList>
    </citation>
    <scope>NUCLEOTIDE SEQUENCE</scope>
    <source>
        <strain evidence="9">FR3</strain>
    </source>
</reference>
<dbReference type="Pfam" id="PF12701">
    <property type="entry name" value="LSM14"/>
    <property type="match status" value="1"/>
</dbReference>
<accession>A0A4E9FZR3</accession>
<dbReference type="GO" id="GO:0003729">
    <property type="term" value="F:mRNA binding"/>
    <property type="evidence" value="ECO:0007669"/>
    <property type="project" value="TreeGrafter"/>
</dbReference>
<comment type="similarity">
    <text evidence="1">Belongs to the LSM14 family.</text>
</comment>
<feature type="region of interest" description="Disordered" evidence="4">
    <location>
        <begin position="319"/>
        <end position="340"/>
    </location>
</feature>
<dbReference type="InterPro" id="IPR025768">
    <property type="entry name" value="TFG_box"/>
</dbReference>
<dbReference type="InterPro" id="IPR010920">
    <property type="entry name" value="LSM_dom_sf"/>
</dbReference>
<feature type="compositionally biased region" description="Acidic residues" evidence="4">
    <location>
        <begin position="284"/>
        <end position="295"/>
    </location>
</feature>
<dbReference type="InterPro" id="IPR025609">
    <property type="entry name" value="Lsm14-like_N"/>
</dbReference>
<evidence type="ECO:0000259" key="6">
    <source>
        <dbReference type="PROSITE" id="PS51513"/>
    </source>
</evidence>
<dbReference type="Proteomes" id="UP000006672">
    <property type="component" value="Unassembled WGS sequence"/>
</dbReference>
<dbReference type="EMBL" id="CAAKNF010000002">
    <property type="protein sequence ID" value="VIO99866.1"/>
    <property type="molecule type" value="Genomic_DNA"/>
</dbReference>
<dbReference type="PROSITE" id="PS51536">
    <property type="entry name" value="TFG"/>
    <property type="match status" value="1"/>
</dbReference>
<dbReference type="PANTHER" id="PTHR13586:SF0">
    <property type="entry name" value="TRAILER HITCH, ISOFORM H"/>
    <property type="match status" value="1"/>
</dbReference>
<dbReference type="InterPro" id="IPR025761">
    <property type="entry name" value="FFD_box"/>
</dbReference>
<name>A0A0J9Y127_BRUMA</name>
<gene>
    <name evidence="13" type="primary">bma-car-1</name>
    <name evidence="9 12" type="synonym">Bma-car-1</name>
    <name evidence="13" type="ORF">Bm6319</name>
    <name evidence="10" type="ORF">BM_BM6319</name>
    <name evidence="9" type="ORF">BM_Bm6319</name>
</gene>
<evidence type="ECO:0000256" key="4">
    <source>
        <dbReference type="SAM" id="MobiDB-lite"/>
    </source>
</evidence>
<feature type="domain" description="TFG box profile" evidence="7">
    <location>
        <begin position="323"/>
        <end position="343"/>
    </location>
</feature>
<dbReference type="GO" id="GO:0000932">
    <property type="term" value="C:P-body"/>
    <property type="evidence" value="ECO:0007669"/>
    <property type="project" value="TreeGrafter"/>
</dbReference>
<feature type="compositionally biased region" description="Low complexity" evidence="4">
    <location>
        <begin position="391"/>
        <end position="408"/>
    </location>
</feature>
<feature type="region of interest" description="Disordered" evidence="4">
    <location>
        <begin position="268"/>
        <end position="302"/>
    </location>
</feature>
<evidence type="ECO:0000313" key="10">
    <source>
        <dbReference type="EMBL" id="VIO99866.1"/>
    </source>
</evidence>
<dbReference type="GeneID" id="6100107"/>
<reference evidence="12" key="4">
    <citation type="submission" date="2019-12" db="UniProtKB">
        <authorList>
            <consortium name="WormBaseParasite"/>
        </authorList>
    </citation>
    <scope>IDENTIFICATION</scope>
</reference>
<dbReference type="PROSITE" id="PS52002">
    <property type="entry name" value="SM"/>
    <property type="match status" value="1"/>
</dbReference>
<accession>A0A0J9Y127</accession>
<dbReference type="InterPro" id="IPR019050">
    <property type="entry name" value="FDF_dom"/>
</dbReference>
<dbReference type="InterPro" id="IPR025762">
    <property type="entry name" value="DFDF"/>
</dbReference>
<dbReference type="SUPFAM" id="SSF50182">
    <property type="entry name" value="Sm-like ribonucleoproteins"/>
    <property type="match status" value="1"/>
</dbReference>
<dbReference type="Pfam" id="PF09532">
    <property type="entry name" value="FDF"/>
    <property type="match status" value="1"/>
</dbReference>
<dbReference type="Gene3D" id="2.30.30.100">
    <property type="match status" value="1"/>
</dbReference>
<keyword evidence="11" id="KW-1185">Reference proteome</keyword>
<proteinExistence type="inferred from homology"/>
<feature type="compositionally biased region" description="Basic and acidic residues" evidence="4">
    <location>
        <begin position="319"/>
        <end position="335"/>
    </location>
</feature>
<evidence type="ECO:0000259" key="7">
    <source>
        <dbReference type="PROSITE" id="PS51536"/>
    </source>
</evidence>
<dbReference type="GO" id="GO:0033962">
    <property type="term" value="P:P-body assembly"/>
    <property type="evidence" value="ECO:0007669"/>
    <property type="project" value="TreeGrafter"/>
</dbReference>
<evidence type="ECO:0000313" key="9">
    <source>
        <dbReference type="EMBL" id="CDP99419.1"/>
    </source>
</evidence>
<feature type="region of interest" description="Disordered" evidence="4">
    <location>
        <begin position="135"/>
        <end position="208"/>
    </location>
</feature>
<dbReference type="AlphaFoldDB" id="A0A0J9Y127"/>
<evidence type="ECO:0000259" key="5">
    <source>
        <dbReference type="PROSITE" id="PS51512"/>
    </source>
</evidence>
<evidence type="ECO:0000256" key="3">
    <source>
        <dbReference type="PROSITE-ProRule" id="PRU00869"/>
    </source>
</evidence>
<evidence type="ECO:0000256" key="2">
    <source>
        <dbReference type="PROSITE-ProRule" id="PRU00846"/>
    </source>
</evidence>
<feature type="compositionally biased region" description="Polar residues" evidence="4">
    <location>
        <begin position="160"/>
        <end position="180"/>
    </location>
</feature>
<dbReference type="WBParaSite" id="Bm6319b.1">
    <property type="protein sequence ID" value="Bm6319b.1"/>
    <property type="gene ID" value="WBGene00226580"/>
</dbReference>
<evidence type="ECO:0000313" key="12">
    <source>
        <dbReference type="WBParaSite" id="Bm6319b.1"/>
    </source>
</evidence>
<reference evidence="10" key="3">
    <citation type="submission" date="2019-04" db="EMBL/GenBank/DDBJ databases">
        <authorList>
            <person name="Howe K."/>
            <person name="Paulini M."/>
            <person name="Williams G."/>
        </authorList>
    </citation>
    <scope>NUCLEOTIDE SEQUENCE [LARGE SCALE GENOMIC DNA]</scope>
    <source>
        <strain evidence="10">FR3</strain>
    </source>
</reference>
<organism evidence="9">
    <name type="scientific">Brugia malayi</name>
    <name type="common">Filarial nematode worm</name>
    <dbReference type="NCBI Taxonomy" id="6279"/>
    <lineage>
        <taxon>Eukaryota</taxon>
        <taxon>Metazoa</taxon>
        <taxon>Ecdysozoa</taxon>
        <taxon>Nematoda</taxon>
        <taxon>Chromadorea</taxon>
        <taxon>Rhabditida</taxon>
        <taxon>Spirurina</taxon>
        <taxon>Spiruromorpha</taxon>
        <taxon>Filarioidea</taxon>
        <taxon>Onchocercidae</taxon>
        <taxon>Brugia</taxon>
    </lineage>
</organism>
<feature type="short sequence motif" description="TFG box" evidence="3">
    <location>
        <begin position="323"/>
        <end position="343"/>
    </location>
</feature>
<dbReference type="InterPro" id="IPR047575">
    <property type="entry name" value="Sm"/>
</dbReference>
<dbReference type="OrthoDB" id="21539at2759"/>